<proteinExistence type="predicted"/>
<organism evidence="2">
    <name type="scientific">Absidia glauca</name>
    <name type="common">Pin mould</name>
    <dbReference type="NCBI Taxonomy" id="4829"/>
    <lineage>
        <taxon>Eukaryota</taxon>
        <taxon>Fungi</taxon>
        <taxon>Fungi incertae sedis</taxon>
        <taxon>Mucoromycota</taxon>
        <taxon>Mucoromycotina</taxon>
        <taxon>Mucoromycetes</taxon>
        <taxon>Mucorales</taxon>
        <taxon>Cunninghamellaceae</taxon>
        <taxon>Absidia</taxon>
    </lineage>
</organism>
<keyword evidence="1" id="KW-1133">Transmembrane helix</keyword>
<dbReference type="AlphaFoldDB" id="A0A168MF65"/>
<feature type="transmembrane region" description="Helical" evidence="1">
    <location>
        <begin position="127"/>
        <end position="148"/>
    </location>
</feature>
<evidence type="ECO:0008006" key="4">
    <source>
        <dbReference type="Google" id="ProtNLM"/>
    </source>
</evidence>
<name>A0A168MF65_ABSGL</name>
<dbReference type="InParanoid" id="A0A168MF65"/>
<dbReference type="OMA" id="SEWNDEC"/>
<gene>
    <name evidence="2" type="primary">ABSGL_03946.1 scaffold 4693</name>
</gene>
<keyword evidence="3" id="KW-1185">Reference proteome</keyword>
<dbReference type="OrthoDB" id="2279327at2759"/>
<keyword evidence="1" id="KW-0472">Membrane</keyword>
<accession>A0A168MF65</accession>
<reference evidence="2" key="1">
    <citation type="submission" date="2016-04" db="EMBL/GenBank/DDBJ databases">
        <authorList>
            <person name="Evans L.H."/>
            <person name="Alamgir A."/>
            <person name="Owens N."/>
            <person name="Weber N.D."/>
            <person name="Virtaneva K."/>
            <person name="Barbian K."/>
            <person name="Babar A."/>
            <person name="Rosenke K."/>
        </authorList>
    </citation>
    <scope>NUCLEOTIDE SEQUENCE [LARGE SCALE GENOMIC DNA]</scope>
    <source>
        <strain evidence="2">CBS 101.48</strain>
    </source>
</reference>
<evidence type="ECO:0000313" key="3">
    <source>
        <dbReference type="Proteomes" id="UP000078561"/>
    </source>
</evidence>
<sequence>MLDIPSSFVLSSKLSPLEPKDVLRLLELAQTRWNDRCVEHCMTMHPSRPLLAAGISNPQDLQRVISYGVPVIHLERECQSLQGAQRRHLSELRYLHWVGFLGSAGSWGGLGALLSNHRYSRKLAEHAPVAMIYGGTTMVVVALSLYTAQFMRTLRYSYKLRIIDEEHFLLRDDVVYSGAWFVLKKIVPYCLTVASVYTLCKHKLG</sequence>
<dbReference type="Proteomes" id="UP000078561">
    <property type="component" value="Unassembled WGS sequence"/>
</dbReference>
<protein>
    <recommendedName>
        <fullName evidence="4">Transmembrane protein</fullName>
    </recommendedName>
</protein>
<dbReference type="EMBL" id="LT552071">
    <property type="protein sequence ID" value="SAL98417.1"/>
    <property type="molecule type" value="Genomic_DNA"/>
</dbReference>
<evidence type="ECO:0000256" key="1">
    <source>
        <dbReference type="SAM" id="Phobius"/>
    </source>
</evidence>
<keyword evidence="1" id="KW-0812">Transmembrane</keyword>
<evidence type="ECO:0000313" key="2">
    <source>
        <dbReference type="EMBL" id="SAL98417.1"/>
    </source>
</evidence>
<feature type="transmembrane region" description="Helical" evidence="1">
    <location>
        <begin position="94"/>
        <end position="115"/>
    </location>
</feature>